<sequence>MGAHNLSAANKAKRLQISRTLIARHEEDPFLDRIVTGDEKWILYANVQKSASGSVQAVKHVQRQKPVFIREK</sequence>
<dbReference type="InterPro" id="IPR052709">
    <property type="entry name" value="Transposase-MT_Hybrid"/>
</dbReference>
<name>A0A915D693_9BILA</name>
<proteinExistence type="predicted"/>
<dbReference type="GO" id="GO:0000729">
    <property type="term" value="P:DNA double-strand break processing"/>
    <property type="evidence" value="ECO:0007669"/>
    <property type="project" value="TreeGrafter"/>
</dbReference>
<dbReference type="PANTHER" id="PTHR46060">
    <property type="entry name" value="MARINER MOS1 TRANSPOSASE-LIKE PROTEIN"/>
    <property type="match status" value="1"/>
</dbReference>
<dbReference type="GO" id="GO:0005634">
    <property type="term" value="C:nucleus"/>
    <property type="evidence" value="ECO:0007669"/>
    <property type="project" value="TreeGrafter"/>
</dbReference>
<dbReference type="GO" id="GO:0031297">
    <property type="term" value="P:replication fork processing"/>
    <property type="evidence" value="ECO:0007669"/>
    <property type="project" value="TreeGrafter"/>
</dbReference>
<reference evidence="2" key="1">
    <citation type="submission" date="2022-11" db="UniProtKB">
        <authorList>
            <consortium name="WormBaseParasite"/>
        </authorList>
    </citation>
    <scope>IDENTIFICATION</scope>
</reference>
<dbReference type="GO" id="GO:0044774">
    <property type="term" value="P:mitotic DNA integrity checkpoint signaling"/>
    <property type="evidence" value="ECO:0007669"/>
    <property type="project" value="TreeGrafter"/>
</dbReference>
<dbReference type="InterPro" id="IPR036397">
    <property type="entry name" value="RNaseH_sf"/>
</dbReference>
<dbReference type="GO" id="GO:0006303">
    <property type="term" value="P:double-strand break repair via nonhomologous end joining"/>
    <property type="evidence" value="ECO:0007669"/>
    <property type="project" value="TreeGrafter"/>
</dbReference>
<dbReference type="GO" id="GO:0003690">
    <property type="term" value="F:double-stranded DNA binding"/>
    <property type="evidence" value="ECO:0007669"/>
    <property type="project" value="TreeGrafter"/>
</dbReference>
<dbReference type="Proteomes" id="UP000887574">
    <property type="component" value="Unplaced"/>
</dbReference>
<dbReference type="Gene3D" id="3.30.420.10">
    <property type="entry name" value="Ribonuclease H-like superfamily/Ribonuclease H"/>
    <property type="match status" value="1"/>
</dbReference>
<dbReference type="GO" id="GO:0046975">
    <property type="term" value="F:histone H3K36 methyltransferase activity"/>
    <property type="evidence" value="ECO:0007669"/>
    <property type="project" value="TreeGrafter"/>
</dbReference>
<dbReference type="GO" id="GO:0000014">
    <property type="term" value="F:single-stranded DNA endodeoxyribonuclease activity"/>
    <property type="evidence" value="ECO:0007669"/>
    <property type="project" value="TreeGrafter"/>
</dbReference>
<accession>A0A915D693</accession>
<dbReference type="GO" id="GO:0003697">
    <property type="term" value="F:single-stranded DNA binding"/>
    <property type="evidence" value="ECO:0007669"/>
    <property type="project" value="TreeGrafter"/>
</dbReference>
<organism evidence="1 2">
    <name type="scientific">Ditylenchus dipsaci</name>
    <dbReference type="NCBI Taxonomy" id="166011"/>
    <lineage>
        <taxon>Eukaryota</taxon>
        <taxon>Metazoa</taxon>
        <taxon>Ecdysozoa</taxon>
        <taxon>Nematoda</taxon>
        <taxon>Chromadorea</taxon>
        <taxon>Rhabditida</taxon>
        <taxon>Tylenchina</taxon>
        <taxon>Tylenchomorpha</taxon>
        <taxon>Sphaerularioidea</taxon>
        <taxon>Anguinidae</taxon>
        <taxon>Anguininae</taxon>
        <taxon>Ditylenchus</taxon>
    </lineage>
</organism>
<dbReference type="GO" id="GO:0044547">
    <property type="term" value="F:DNA topoisomerase binding"/>
    <property type="evidence" value="ECO:0007669"/>
    <property type="project" value="TreeGrafter"/>
</dbReference>
<keyword evidence="1" id="KW-1185">Reference proteome</keyword>
<dbReference type="GO" id="GO:0000793">
    <property type="term" value="C:condensed chromosome"/>
    <property type="evidence" value="ECO:0007669"/>
    <property type="project" value="TreeGrafter"/>
</dbReference>
<dbReference type="PANTHER" id="PTHR46060:SF2">
    <property type="entry name" value="HISTONE-LYSINE N-METHYLTRANSFERASE SETMAR"/>
    <property type="match status" value="1"/>
</dbReference>
<dbReference type="GO" id="GO:0035861">
    <property type="term" value="C:site of double-strand break"/>
    <property type="evidence" value="ECO:0007669"/>
    <property type="project" value="TreeGrafter"/>
</dbReference>
<dbReference type="GO" id="GO:0042800">
    <property type="term" value="F:histone H3K4 methyltransferase activity"/>
    <property type="evidence" value="ECO:0007669"/>
    <property type="project" value="TreeGrafter"/>
</dbReference>
<evidence type="ECO:0000313" key="1">
    <source>
        <dbReference type="Proteomes" id="UP000887574"/>
    </source>
</evidence>
<dbReference type="WBParaSite" id="jg16168">
    <property type="protein sequence ID" value="jg16168"/>
    <property type="gene ID" value="jg16168"/>
</dbReference>
<evidence type="ECO:0000313" key="2">
    <source>
        <dbReference type="WBParaSite" id="jg16168"/>
    </source>
</evidence>
<dbReference type="GO" id="GO:0015074">
    <property type="term" value="P:DNA integration"/>
    <property type="evidence" value="ECO:0007669"/>
    <property type="project" value="TreeGrafter"/>
</dbReference>
<protein>
    <submittedName>
        <fullName evidence="2">Transposase</fullName>
    </submittedName>
</protein>
<dbReference type="AlphaFoldDB" id="A0A915D693"/>